<feature type="domain" description="ABC transporter" evidence="10">
    <location>
        <begin position="334"/>
        <end position="568"/>
    </location>
</feature>
<keyword evidence="8 9" id="KW-0472">Membrane</keyword>
<comment type="subcellular location">
    <subcellularLocation>
        <location evidence="1">Cell membrane</location>
        <topology evidence="1">Multi-pass membrane protein</topology>
    </subcellularLocation>
</comment>
<dbReference type="PROSITE" id="PS00211">
    <property type="entry name" value="ABC_TRANSPORTER_1"/>
    <property type="match status" value="1"/>
</dbReference>
<feature type="transmembrane region" description="Helical" evidence="9">
    <location>
        <begin position="57"/>
        <end position="75"/>
    </location>
</feature>
<evidence type="ECO:0008006" key="14">
    <source>
        <dbReference type="Google" id="ProtNLM"/>
    </source>
</evidence>
<dbReference type="InterPro" id="IPR017871">
    <property type="entry name" value="ABC_transporter-like_CS"/>
</dbReference>
<dbReference type="Proteomes" id="UP000245252">
    <property type="component" value="Unassembled WGS sequence"/>
</dbReference>
<keyword evidence="4 9" id="KW-0812">Transmembrane</keyword>
<dbReference type="AlphaFoldDB" id="A0A2U2DIT7"/>
<gene>
    <name evidence="12" type="ORF">DEM27_27785</name>
</gene>
<feature type="transmembrane region" description="Helical" evidence="9">
    <location>
        <begin position="274"/>
        <end position="292"/>
    </location>
</feature>
<keyword evidence="5" id="KW-0547">Nucleotide-binding</keyword>
<evidence type="ECO:0000256" key="7">
    <source>
        <dbReference type="ARBA" id="ARBA00022989"/>
    </source>
</evidence>
<comment type="similarity">
    <text evidence="2">Belongs to the ABC transporter superfamily.</text>
</comment>
<dbReference type="GO" id="GO:0005886">
    <property type="term" value="C:plasma membrane"/>
    <property type="evidence" value="ECO:0007669"/>
    <property type="project" value="UniProtKB-SubCell"/>
</dbReference>
<sequence>MKQIDRLIQTALPPTARKEYRLVLILRMLEGVIVAATSTAAFLLITRPASARGGWTPVIICIVLFALFLALRYFLAAIAMKRGHGVTYAATMALRTRILDHLVRLPLGSFRKLHPGKVAHTLSEDMTWIEYYGSHSHSASLAERATLAALLAAVAVIHWPMALAAVLTWAAGLLALYRLKRSIDRGLRFRSDGLAEASRHMMEYAEGIQVVRAFGSTDAAERDYGKWVAIMRDGFRKAVTRNAPMSTLANGLATVAVGIGALAGVLSLPDGAENIWRIVAATGLLTATVIPAKAMITHTLVLSLAAISGQNVEQIEAVPALADSGDRQPAPGEIRFEAVNFSYDGGPNILKDISFTAKPGTMTAIIGRSGAGKTTLVNLLLRFWDYQGGRITLNGEVITSYGMRDYMNCFAVVFQETTLFRDTIANNIRIGNPAATHKQIIEAAKAAQIHETIIALPDGYETVVGHGGSTLSGGERQRLTIARALLKNADIVILDEATSALDPENEREIQLAFEALARDRTVFIIAHRLSTIVEADNILVLDEGAIVEQGRHADLIDKPGIYRELWDAYRHTASWTL</sequence>
<dbReference type="GO" id="GO:0005524">
    <property type="term" value="F:ATP binding"/>
    <property type="evidence" value="ECO:0007669"/>
    <property type="project" value="UniProtKB-KW"/>
</dbReference>
<dbReference type="GO" id="GO:0016887">
    <property type="term" value="F:ATP hydrolysis activity"/>
    <property type="evidence" value="ECO:0007669"/>
    <property type="project" value="InterPro"/>
</dbReference>
<evidence type="ECO:0000313" key="13">
    <source>
        <dbReference type="Proteomes" id="UP000245252"/>
    </source>
</evidence>
<dbReference type="Pfam" id="PF00664">
    <property type="entry name" value="ABC_membrane"/>
    <property type="match status" value="1"/>
</dbReference>
<dbReference type="InterPro" id="IPR011527">
    <property type="entry name" value="ABC1_TM_dom"/>
</dbReference>
<reference evidence="12 13" key="1">
    <citation type="submission" date="2018-05" db="EMBL/GenBank/DDBJ databases">
        <title>The draft genome of strain NS-104.</title>
        <authorList>
            <person name="Hang P."/>
            <person name="Jiang J."/>
        </authorList>
    </citation>
    <scope>NUCLEOTIDE SEQUENCE [LARGE SCALE GENOMIC DNA]</scope>
    <source>
        <strain evidence="12 13">NS-104</strain>
    </source>
</reference>
<evidence type="ECO:0000256" key="4">
    <source>
        <dbReference type="ARBA" id="ARBA00022692"/>
    </source>
</evidence>
<keyword evidence="13" id="KW-1185">Reference proteome</keyword>
<evidence type="ECO:0000259" key="10">
    <source>
        <dbReference type="PROSITE" id="PS50893"/>
    </source>
</evidence>
<protein>
    <recommendedName>
        <fullName evidence="14">ABC transporter ATP-binding protein</fullName>
    </recommendedName>
</protein>
<feature type="domain" description="ABC transmembrane type-1" evidence="11">
    <location>
        <begin position="22"/>
        <end position="271"/>
    </location>
</feature>
<evidence type="ECO:0000256" key="6">
    <source>
        <dbReference type="ARBA" id="ARBA00022840"/>
    </source>
</evidence>
<evidence type="ECO:0000256" key="1">
    <source>
        <dbReference type="ARBA" id="ARBA00004651"/>
    </source>
</evidence>
<dbReference type="Pfam" id="PF00005">
    <property type="entry name" value="ABC_tran"/>
    <property type="match status" value="1"/>
</dbReference>
<dbReference type="Gene3D" id="1.20.1560.10">
    <property type="entry name" value="ABC transporter type 1, transmembrane domain"/>
    <property type="match status" value="1"/>
</dbReference>
<proteinExistence type="inferred from homology"/>
<accession>A0A2U2DIT7</accession>
<dbReference type="EMBL" id="QFBC01000018">
    <property type="protein sequence ID" value="PWE53171.1"/>
    <property type="molecule type" value="Genomic_DNA"/>
</dbReference>
<dbReference type="Gene3D" id="3.40.50.300">
    <property type="entry name" value="P-loop containing nucleotide triphosphate hydrolases"/>
    <property type="match status" value="1"/>
</dbReference>
<evidence type="ECO:0000256" key="8">
    <source>
        <dbReference type="ARBA" id="ARBA00023136"/>
    </source>
</evidence>
<dbReference type="SUPFAM" id="SSF90123">
    <property type="entry name" value="ABC transporter transmembrane region"/>
    <property type="match status" value="1"/>
</dbReference>
<evidence type="ECO:0000256" key="3">
    <source>
        <dbReference type="ARBA" id="ARBA00022448"/>
    </source>
</evidence>
<name>A0A2U2DIT7_9HYPH</name>
<evidence type="ECO:0000259" key="11">
    <source>
        <dbReference type="PROSITE" id="PS50929"/>
    </source>
</evidence>
<feature type="transmembrane region" description="Helical" evidence="9">
    <location>
        <begin position="247"/>
        <end position="268"/>
    </location>
</feature>
<dbReference type="InterPro" id="IPR027417">
    <property type="entry name" value="P-loop_NTPase"/>
</dbReference>
<dbReference type="SUPFAM" id="SSF52540">
    <property type="entry name" value="P-loop containing nucleoside triphosphate hydrolases"/>
    <property type="match status" value="1"/>
</dbReference>
<organism evidence="12 13">
    <name type="scientific">Metarhizobium album</name>
    <dbReference type="NCBI Taxonomy" id="2182425"/>
    <lineage>
        <taxon>Bacteria</taxon>
        <taxon>Pseudomonadati</taxon>
        <taxon>Pseudomonadota</taxon>
        <taxon>Alphaproteobacteria</taxon>
        <taxon>Hyphomicrobiales</taxon>
        <taxon>Rhizobiaceae</taxon>
        <taxon>Metarhizobium</taxon>
    </lineage>
</organism>
<comment type="caution">
    <text evidence="12">The sequence shown here is derived from an EMBL/GenBank/DDBJ whole genome shotgun (WGS) entry which is preliminary data.</text>
</comment>
<dbReference type="PANTHER" id="PTHR24221:SF397">
    <property type="entry name" value="ABC TRANSPORTER, ATP-BINDING TRANSMEMBRANE PROTEIN"/>
    <property type="match status" value="1"/>
</dbReference>
<feature type="transmembrane region" description="Helical" evidence="9">
    <location>
        <begin position="20"/>
        <end position="45"/>
    </location>
</feature>
<evidence type="ECO:0000256" key="5">
    <source>
        <dbReference type="ARBA" id="ARBA00022741"/>
    </source>
</evidence>
<evidence type="ECO:0000313" key="12">
    <source>
        <dbReference type="EMBL" id="PWE53171.1"/>
    </source>
</evidence>
<dbReference type="OrthoDB" id="9806127at2"/>
<dbReference type="InterPro" id="IPR003439">
    <property type="entry name" value="ABC_transporter-like_ATP-bd"/>
</dbReference>
<dbReference type="InterPro" id="IPR039421">
    <property type="entry name" value="Type_1_exporter"/>
</dbReference>
<dbReference type="InterPro" id="IPR003593">
    <property type="entry name" value="AAA+_ATPase"/>
</dbReference>
<dbReference type="FunFam" id="3.40.50.300:FF:000287">
    <property type="entry name" value="Multidrug ABC transporter ATP-binding protein"/>
    <property type="match status" value="1"/>
</dbReference>
<evidence type="ECO:0000256" key="9">
    <source>
        <dbReference type="SAM" id="Phobius"/>
    </source>
</evidence>
<keyword evidence="6" id="KW-0067">ATP-binding</keyword>
<feature type="transmembrane region" description="Helical" evidence="9">
    <location>
        <begin position="147"/>
        <end position="177"/>
    </location>
</feature>
<keyword evidence="3" id="KW-0813">Transport</keyword>
<dbReference type="PANTHER" id="PTHR24221">
    <property type="entry name" value="ATP-BINDING CASSETTE SUB-FAMILY B"/>
    <property type="match status" value="1"/>
</dbReference>
<dbReference type="PROSITE" id="PS50929">
    <property type="entry name" value="ABC_TM1F"/>
    <property type="match status" value="1"/>
</dbReference>
<dbReference type="PROSITE" id="PS50893">
    <property type="entry name" value="ABC_TRANSPORTER_2"/>
    <property type="match status" value="1"/>
</dbReference>
<dbReference type="GO" id="GO:0034040">
    <property type="term" value="F:ATPase-coupled lipid transmembrane transporter activity"/>
    <property type="evidence" value="ECO:0007669"/>
    <property type="project" value="TreeGrafter"/>
</dbReference>
<dbReference type="InterPro" id="IPR036640">
    <property type="entry name" value="ABC1_TM_sf"/>
</dbReference>
<evidence type="ECO:0000256" key="2">
    <source>
        <dbReference type="ARBA" id="ARBA00005417"/>
    </source>
</evidence>
<dbReference type="GO" id="GO:0140359">
    <property type="term" value="F:ABC-type transporter activity"/>
    <property type="evidence" value="ECO:0007669"/>
    <property type="project" value="InterPro"/>
</dbReference>
<dbReference type="SMART" id="SM00382">
    <property type="entry name" value="AAA"/>
    <property type="match status" value="1"/>
</dbReference>
<dbReference type="RefSeq" id="WP_109461505.1">
    <property type="nucleotide sequence ID" value="NZ_QFBC01000018.1"/>
</dbReference>
<keyword evidence="7 9" id="KW-1133">Transmembrane helix</keyword>